<feature type="chain" id="PRO_5046729135" description="Helix-hairpin-helix DNA-binding motif class 1 domain-containing protein" evidence="1">
    <location>
        <begin position="22"/>
        <end position="99"/>
    </location>
</feature>
<dbReference type="InterPro" id="IPR010994">
    <property type="entry name" value="RuvA_2-like"/>
</dbReference>
<dbReference type="InterPro" id="IPR004509">
    <property type="entry name" value="Competence_ComEA_HhH"/>
</dbReference>
<dbReference type="RefSeq" id="WP_099034936.1">
    <property type="nucleotide sequence ID" value="NZ_BMGJ01000008.1"/>
</dbReference>
<organism evidence="3 4">
    <name type="scientific">Lacimicrobium alkaliphilum</name>
    <dbReference type="NCBI Taxonomy" id="1526571"/>
    <lineage>
        <taxon>Bacteria</taxon>
        <taxon>Pseudomonadati</taxon>
        <taxon>Pseudomonadota</taxon>
        <taxon>Gammaproteobacteria</taxon>
        <taxon>Alteromonadales</taxon>
        <taxon>Alteromonadaceae</taxon>
        <taxon>Lacimicrobium</taxon>
    </lineage>
</organism>
<dbReference type="SUPFAM" id="SSF47781">
    <property type="entry name" value="RuvA domain 2-like"/>
    <property type="match status" value="1"/>
</dbReference>
<dbReference type="PANTHER" id="PTHR21180:SF32">
    <property type="entry name" value="ENDONUCLEASE_EXONUCLEASE_PHOSPHATASE FAMILY DOMAIN-CONTAINING PROTEIN 1"/>
    <property type="match status" value="1"/>
</dbReference>
<dbReference type="Gene3D" id="1.10.150.280">
    <property type="entry name" value="AF1531-like domain"/>
    <property type="match status" value="1"/>
</dbReference>
<sequence length="99" mass="10724">MKWFIWGVVMLGLIAPLQTLASTKDVSKEKVAMEKAVINLNTASAKQLMSLPGIGKKKAEAIIQYRDSNGGFHSIDDLIKIQGVGKKSLQALRGKVSVN</sequence>
<dbReference type="InterPro" id="IPR051675">
    <property type="entry name" value="Endo/Exo/Phosphatase_dom_1"/>
</dbReference>
<accession>A0ABQ1RG37</accession>
<evidence type="ECO:0000259" key="2">
    <source>
        <dbReference type="SMART" id="SM00278"/>
    </source>
</evidence>
<dbReference type="Pfam" id="PF12836">
    <property type="entry name" value="HHH_3"/>
    <property type="match status" value="1"/>
</dbReference>
<feature type="domain" description="Helix-hairpin-helix DNA-binding motif class 1" evidence="2">
    <location>
        <begin position="46"/>
        <end position="65"/>
    </location>
</feature>
<evidence type="ECO:0000256" key="1">
    <source>
        <dbReference type="SAM" id="SignalP"/>
    </source>
</evidence>
<dbReference type="SMART" id="SM00278">
    <property type="entry name" value="HhH1"/>
    <property type="match status" value="2"/>
</dbReference>
<dbReference type="EMBL" id="BMGJ01000008">
    <property type="protein sequence ID" value="GGD67016.1"/>
    <property type="molecule type" value="Genomic_DNA"/>
</dbReference>
<reference evidence="4" key="1">
    <citation type="journal article" date="2019" name="Int. J. Syst. Evol. Microbiol.">
        <title>The Global Catalogue of Microorganisms (GCM) 10K type strain sequencing project: providing services to taxonomists for standard genome sequencing and annotation.</title>
        <authorList>
            <consortium name="The Broad Institute Genomics Platform"/>
            <consortium name="The Broad Institute Genome Sequencing Center for Infectious Disease"/>
            <person name="Wu L."/>
            <person name="Ma J."/>
        </authorList>
    </citation>
    <scope>NUCLEOTIDE SEQUENCE [LARGE SCALE GENOMIC DNA]</scope>
    <source>
        <strain evidence="4">CGMCC 1.12923</strain>
    </source>
</reference>
<protein>
    <recommendedName>
        <fullName evidence="2">Helix-hairpin-helix DNA-binding motif class 1 domain-containing protein</fullName>
    </recommendedName>
</protein>
<proteinExistence type="predicted"/>
<dbReference type="PANTHER" id="PTHR21180">
    <property type="entry name" value="ENDONUCLEASE/EXONUCLEASE/PHOSPHATASE FAMILY DOMAIN-CONTAINING PROTEIN 1"/>
    <property type="match status" value="1"/>
</dbReference>
<dbReference type="InterPro" id="IPR003583">
    <property type="entry name" value="Hlx-hairpin-Hlx_DNA-bd_motif"/>
</dbReference>
<keyword evidence="1" id="KW-0732">Signal</keyword>
<feature type="signal peptide" evidence="1">
    <location>
        <begin position="1"/>
        <end position="21"/>
    </location>
</feature>
<feature type="domain" description="Helix-hairpin-helix DNA-binding motif class 1" evidence="2">
    <location>
        <begin position="76"/>
        <end position="95"/>
    </location>
</feature>
<evidence type="ECO:0000313" key="3">
    <source>
        <dbReference type="EMBL" id="GGD67016.1"/>
    </source>
</evidence>
<gene>
    <name evidence="3" type="ORF">GCM10011357_22760</name>
</gene>
<evidence type="ECO:0000313" key="4">
    <source>
        <dbReference type="Proteomes" id="UP000614272"/>
    </source>
</evidence>
<dbReference type="Proteomes" id="UP000614272">
    <property type="component" value="Unassembled WGS sequence"/>
</dbReference>
<keyword evidence="4" id="KW-1185">Reference proteome</keyword>
<name>A0ABQ1RG37_9ALTE</name>
<comment type="caution">
    <text evidence="3">The sequence shown here is derived from an EMBL/GenBank/DDBJ whole genome shotgun (WGS) entry which is preliminary data.</text>
</comment>
<dbReference type="NCBIfam" id="TIGR00426">
    <property type="entry name" value="competence protein ComEA helix-hairpin-helix repeat region"/>
    <property type="match status" value="1"/>
</dbReference>